<keyword evidence="2" id="KW-1185">Reference proteome</keyword>
<evidence type="ECO:0000313" key="1">
    <source>
        <dbReference type="EMBL" id="EAX98679.1"/>
    </source>
</evidence>
<dbReference type="VEuPathDB" id="TrichDB:TVAGG3_0126680"/>
<reference evidence="1" key="1">
    <citation type="submission" date="2006-10" db="EMBL/GenBank/DDBJ databases">
        <authorList>
            <person name="Amadeo P."/>
            <person name="Zhao Q."/>
            <person name="Wortman J."/>
            <person name="Fraser-Liggett C."/>
            <person name="Carlton J."/>
        </authorList>
    </citation>
    <scope>NUCLEOTIDE SEQUENCE</scope>
    <source>
        <strain evidence="1">G3</strain>
    </source>
</reference>
<dbReference type="AlphaFoldDB" id="A2F8U3"/>
<sequence length="191" mass="23350">MHYFDPYLYGLHPERKLYPDSFESFIREDVQEKVASKTAIRQKHEYFLYFHVSYDYGEVLETFCTETLWKAKQFKFRAATDKDFGYYETFKKEMEEVYIPDRETKLSENELKEIKDFVKNARPEDFKIMDPDTRGMVQYNRWRLRRLNNAIRDYWVPFYGTQRIGKSPEVYYFGDPNPRKQWMVNILNGIE</sequence>
<dbReference type="EMBL" id="DS113666">
    <property type="protein sequence ID" value="EAX98679.1"/>
    <property type="molecule type" value="Genomic_DNA"/>
</dbReference>
<evidence type="ECO:0000313" key="2">
    <source>
        <dbReference type="Proteomes" id="UP000001542"/>
    </source>
</evidence>
<accession>A2F8U3</accession>
<dbReference type="InParanoid" id="A2F8U3"/>
<gene>
    <name evidence="1" type="ORF">TVAG_432290</name>
</gene>
<dbReference type="VEuPathDB" id="TrichDB:TVAG_432290"/>
<dbReference type="RefSeq" id="XP_001311609.1">
    <property type="nucleotide sequence ID" value="XM_001311608.1"/>
</dbReference>
<dbReference type="Proteomes" id="UP000001542">
    <property type="component" value="Unassembled WGS sequence"/>
</dbReference>
<dbReference type="KEGG" id="tva:4756479"/>
<name>A2F8U3_TRIV3</name>
<protein>
    <submittedName>
        <fullName evidence="1">Uncharacterized protein</fullName>
    </submittedName>
</protein>
<organism evidence="1 2">
    <name type="scientific">Trichomonas vaginalis (strain ATCC PRA-98 / G3)</name>
    <dbReference type="NCBI Taxonomy" id="412133"/>
    <lineage>
        <taxon>Eukaryota</taxon>
        <taxon>Metamonada</taxon>
        <taxon>Parabasalia</taxon>
        <taxon>Trichomonadida</taxon>
        <taxon>Trichomonadidae</taxon>
        <taxon>Trichomonas</taxon>
    </lineage>
</organism>
<proteinExistence type="predicted"/>
<reference evidence="1" key="2">
    <citation type="journal article" date="2007" name="Science">
        <title>Draft genome sequence of the sexually transmitted pathogen Trichomonas vaginalis.</title>
        <authorList>
            <person name="Carlton J.M."/>
            <person name="Hirt R.P."/>
            <person name="Silva J.C."/>
            <person name="Delcher A.L."/>
            <person name="Schatz M."/>
            <person name="Zhao Q."/>
            <person name="Wortman J.R."/>
            <person name="Bidwell S.L."/>
            <person name="Alsmark U.C.M."/>
            <person name="Besteiro S."/>
            <person name="Sicheritz-Ponten T."/>
            <person name="Noel C.J."/>
            <person name="Dacks J.B."/>
            <person name="Foster P.G."/>
            <person name="Simillion C."/>
            <person name="Van de Peer Y."/>
            <person name="Miranda-Saavedra D."/>
            <person name="Barton G.J."/>
            <person name="Westrop G.D."/>
            <person name="Mueller S."/>
            <person name="Dessi D."/>
            <person name="Fiori P.L."/>
            <person name="Ren Q."/>
            <person name="Paulsen I."/>
            <person name="Zhang H."/>
            <person name="Bastida-Corcuera F.D."/>
            <person name="Simoes-Barbosa A."/>
            <person name="Brown M.T."/>
            <person name="Hayes R.D."/>
            <person name="Mukherjee M."/>
            <person name="Okumura C.Y."/>
            <person name="Schneider R."/>
            <person name="Smith A.J."/>
            <person name="Vanacova S."/>
            <person name="Villalvazo M."/>
            <person name="Haas B.J."/>
            <person name="Pertea M."/>
            <person name="Feldblyum T.V."/>
            <person name="Utterback T.R."/>
            <person name="Shu C.L."/>
            <person name="Osoegawa K."/>
            <person name="de Jong P.J."/>
            <person name="Hrdy I."/>
            <person name="Horvathova L."/>
            <person name="Zubacova Z."/>
            <person name="Dolezal P."/>
            <person name="Malik S.B."/>
            <person name="Logsdon J.M. Jr."/>
            <person name="Henze K."/>
            <person name="Gupta A."/>
            <person name="Wang C.C."/>
            <person name="Dunne R.L."/>
            <person name="Upcroft J.A."/>
            <person name="Upcroft P."/>
            <person name="White O."/>
            <person name="Salzberg S.L."/>
            <person name="Tang P."/>
            <person name="Chiu C.-H."/>
            <person name="Lee Y.-S."/>
            <person name="Embley T.M."/>
            <person name="Coombs G.H."/>
            <person name="Mottram J.C."/>
            <person name="Tachezy J."/>
            <person name="Fraser-Liggett C.M."/>
            <person name="Johnson P.J."/>
        </authorList>
    </citation>
    <scope>NUCLEOTIDE SEQUENCE [LARGE SCALE GENOMIC DNA]</scope>
    <source>
        <strain evidence="1">G3</strain>
    </source>
</reference>